<evidence type="ECO:0000313" key="3">
    <source>
        <dbReference type="Proteomes" id="UP000316225"/>
    </source>
</evidence>
<evidence type="ECO:0008006" key="4">
    <source>
        <dbReference type="Google" id="ProtNLM"/>
    </source>
</evidence>
<protein>
    <recommendedName>
        <fullName evidence="4">Pectate lyase-like protein</fullName>
    </recommendedName>
</protein>
<organism evidence="2 3">
    <name type="scientific">Paracoccus sulfuroxidans</name>
    <dbReference type="NCBI Taxonomy" id="384678"/>
    <lineage>
        <taxon>Bacteria</taxon>
        <taxon>Pseudomonadati</taxon>
        <taxon>Pseudomonadota</taxon>
        <taxon>Alphaproteobacteria</taxon>
        <taxon>Rhodobacterales</taxon>
        <taxon>Paracoccaceae</taxon>
        <taxon>Paracoccus</taxon>
    </lineage>
</organism>
<reference evidence="2 3" key="1">
    <citation type="journal article" date="2015" name="Stand. Genomic Sci.">
        <title>Genomic Encyclopedia of Bacterial and Archaeal Type Strains, Phase III: the genomes of soil and plant-associated and newly described type strains.</title>
        <authorList>
            <person name="Whitman W.B."/>
            <person name="Woyke T."/>
            <person name="Klenk H.P."/>
            <person name="Zhou Y."/>
            <person name="Lilburn T.G."/>
            <person name="Beck B.J."/>
            <person name="De Vos P."/>
            <person name="Vandamme P."/>
            <person name="Eisen J.A."/>
            <person name="Garrity G."/>
            <person name="Hugenholtz P."/>
            <person name="Kyrpides N.C."/>
        </authorList>
    </citation>
    <scope>NUCLEOTIDE SEQUENCE [LARGE SCALE GENOMIC DNA]</scope>
    <source>
        <strain evidence="2 3">CGMCC 1.5364</strain>
    </source>
</reference>
<dbReference type="Gene3D" id="2.160.20.10">
    <property type="entry name" value="Single-stranded right-handed beta-helix, Pectin lyase-like"/>
    <property type="match status" value="1"/>
</dbReference>
<dbReference type="AlphaFoldDB" id="A0A562NCI1"/>
<dbReference type="SUPFAM" id="SSF51126">
    <property type="entry name" value="Pectin lyase-like"/>
    <property type="match status" value="1"/>
</dbReference>
<dbReference type="InterPro" id="IPR012334">
    <property type="entry name" value="Pectin_lyas_fold"/>
</dbReference>
<comment type="caution">
    <text evidence="2">The sequence shown here is derived from an EMBL/GenBank/DDBJ whole genome shotgun (WGS) entry which is preliminary data.</text>
</comment>
<gene>
    <name evidence="2" type="ORF">IQ24_03565</name>
</gene>
<evidence type="ECO:0000313" key="2">
    <source>
        <dbReference type="EMBL" id="TWI29748.1"/>
    </source>
</evidence>
<proteinExistence type="predicted"/>
<dbReference type="InterPro" id="IPR011050">
    <property type="entry name" value="Pectin_lyase_fold/virulence"/>
</dbReference>
<dbReference type="Proteomes" id="UP000316225">
    <property type="component" value="Unassembled WGS sequence"/>
</dbReference>
<dbReference type="EMBL" id="VLKU01000013">
    <property type="protein sequence ID" value="TWI29748.1"/>
    <property type="molecule type" value="Genomic_DNA"/>
</dbReference>
<accession>A0A562NCI1</accession>
<keyword evidence="3" id="KW-1185">Reference proteome</keyword>
<sequence length="572" mass="59667">MPKTVNEVFRDFVRYTGDGLPGQPVGHPLPVGDPRSGTHHPSKGDIREALGGIWGAAQAATDAVEAALDAVADIYGATFYAASLPELLAHTGTGYPTGTVFATRAEKFSYQVVSSDPDLATAGGVMLRVLPSADGLILLAAWGVDTTGAVDCTAAFQQAVNRAPGPQGGTVVLPRGRILLNGTVHRKLNAGGALGRAFAIVGSVCGNTTVVVGHAEAGIYLEGPTGSFASGVECFGFRMEAATAGVGTGMRLTGIARSDFNVQFRNLNVGLDCEAVLISKFHTRAEYCNIGVYLRKEGHFGGDWGVSGCNENHFSGDLGMCKRYGMIADTIRGITLDMHVERCGDVDVAGGGVHNTSRGGVWFINPAGTLRMRGSSEDCGRTITGNAGTGVVYAYTDGTSAERWTLDLQGWNFFGTLGRPDHFVTVGQHASAGYGSVVLTGVTFRDNAAYTPNAGRDKIHIGATAPNMRCVLEGVSMTHASTEMSWNASTDYVVINSSDIGPDTQIYVRGSGSFGQVIEGAFDVASLALPANTKVSLSGAGATGCWIRYSPTANAFQIGTGVNDVKHTFSLT</sequence>
<name>A0A562NCI1_9RHOB</name>
<feature type="region of interest" description="Disordered" evidence="1">
    <location>
        <begin position="19"/>
        <end position="42"/>
    </location>
</feature>
<evidence type="ECO:0000256" key="1">
    <source>
        <dbReference type="SAM" id="MobiDB-lite"/>
    </source>
</evidence>